<dbReference type="SUPFAM" id="SSF49265">
    <property type="entry name" value="Fibronectin type III"/>
    <property type="match status" value="1"/>
</dbReference>
<gene>
    <name evidence="6" type="ORF">AB5J52_26790</name>
</gene>
<feature type="domain" description="Fibronectin type-III" evidence="5">
    <location>
        <begin position="389"/>
        <end position="484"/>
    </location>
</feature>
<organism evidence="6">
    <name type="scientific">Streptomyces sp. R39</name>
    <dbReference type="NCBI Taxonomy" id="3238631"/>
    <lineage>
        <taxon>Bacteria</taxon>
        <taxon>Bacillati</taxon>
        <taxon>Actinomycetota</taxon>
        <taxon>Actinomycetes</taxon>
        <taxon>Kitasatosporales</taxon>
        <taxon>Streptomycetaceae</taxon>
        <taxon>Streptomyces</taxon>
    </lineage>
</organism>
<dbReference type="GO" id="GO:0016798">
    <property type="term" value="F:hydrolase activity, acting on glycosyl bonds"/>
    <property type="evidence" value="ECO:0007669"/>
    <property type="project" value="UniProtKB-KW"/>
</dbReference>
<feature type="chain" id="PRO_5044259544" evidence="4">
    <location>
        <begin position="29"/>
        <end position="665"/>
    </location>
</feature>
<dbReference type="SUPFAM" id="SSF53850">
    <property type="entry name" value="Periplasmic binding protein-like II"/>
    <property type="match status" value="1"/>
</dbReference>
<dbReference type="EMBL" id="CP163441">
    <property type="protein sequence ID" value="XDQ45567.1"/>
    <property type="molecule type" value="Genomic_DNA"/>
</dbReference>
<dbReference type="Gene3D" id="2.60.40.10">
    <property type="entry name" value="Immunoglobulins"/>
    <property type="match status" value="3"/>
</dbReference>
<reference evidence="6" key="1">
    <citation type="submission" date="2024-07" db="EMBL/GenBank/DDBJ databases">
        <authorList>
            <person name="Yu S.T."/>
        </authorList>
    </citation>
    <scope>NUCLEOTIDE SEQUENCE</scope>
    <source>
        <strain evidence="6">R39</strain>
    </source>
</reference>
<keyword evidence="4" id="KW-0732">Signal</keyword>
<evidence type="ECO:0000313" key="6">
    <source>
        <dbReference type="EMBL" id="XDQ45567.1"/>
    </source>
</evidence>
<dbReference type="Pfam" id="PF00041">
    <property type="entry name" value="fn3"/>
    <property type="match status" value="1"/>
</dbReference>
<keyword evidence="1" id="KW-0326">Glycosidase</keyword>
<accession>A0AB39QPP5</accession>
<dbReference type="RefSeq" id="WP_369224387.1">
    <property type="nucleotide sequence ID" value="NZ_CP163441.1"/>
</dbReference>
<dbReference type="CDD" id="cd00063">
    <property type="entry name" value="FN3"/>
    <property type="match status" value="1"/>
</dbReference>
<evidence type="ECO:0000256" key="1">
    <source>
        <dbReference type="ARBA" id="ARBA00023295"/>
    </source>
</evidence>
<protein>
    <submittedName>
        <fullName evidence="6">Ig-like domain repeat protein</fullName>
    </submittedName>
</protein>
<keyword evidence="2" id="KW-0119">Carbohydrate metabolism</keyword>
<feature type="region of interest" description="Disordered" evidence="3">
    <location>
        <begin position="87"/>
        <end position="113"/>
    </location>
</feature>
<evidence type="ECO:0000256" key="3">
    <source>
        <dbReference type="SAM" id="MobiDB-lite"/>
    </source>
</evidence>
<dbReference type="InterPro" id="IPR032109">
    <property type="entry name" value="Big_3_5"/>
</dbReference>
<keyword evidence="1" id="KW-0378">Hydrolase</keyword>
<evidence type="ECO:0000256" key="4">
    <source>
        <dbReference type="SAM" id="SignalP"/>
    </source>
</evidence>
<proteinExistence type="predicted"/>
<evidence type="ECO:0000256" key="2">
    <source>
        <dbReference type="ARBA" id="ARBA00023326"/>
    </source>
</evidence>
<dbReference type="Pfam" id="PF16640">
    <property type="entry name" value="Big_3_5"/>
    <property type="match status" value="2"/>
</dbReference>
<feature type="compositionally biased region" description="Polar residues" evidence="3">
    <location>
        <begin position="87"/>
        <end position="98"/>
    </location>
</feature>
<dbReference type="InterPro" id="IPR003961">
    <property type="entry name" value="FN3_dom"/>
</dbReference>
<evidence type="ECO:0000259" key="5">
    <source>
        <dbReference type="PROSITE" id="PS50853"/>
    </source>
</evidence>
<dbReference type="InterPro" id="IPR036116">
    <property type="entry name" value="FN3_sf"/>
</dbReference>
<dbReference type="AlphaFoldDB" id="A0AB39QPP5"/>
<feature type="signal peptide" evidence="4">
    <location>
        <begin position="1"/>
        <end position="28"/>
    </location>
</feature>
<dbReference type="InterPro" id="IPR013783">
    <property type="entry name" value="Ig-like_fold"/>
</dbReference>
<keyword evidence="2" id="KW-0624">Polysaccharide degradation</keyword>
<dbReference type="PROSITE" id="PS50853">
    <property type="entry name" value="FN3"/>
    <property type="match status" value="1"/>
</dbReference>
<dbReference type="SMART" id="SM00060">
    <property type="entry name" value="FN3"/>
    <property type="match status" value="1"/>
</dbReference>
<dbReference type="Gene3D" id="3.40.190.10">
    <property type="entry name" value="Periplasmic binding protein-like II"/>
    <property type="match status" value="1"/>
</dbReference>
<name>A0AB39QPP5_9ACTN</name>
<dbReference type="GO" id="GO:0000272">
    <property type="term" value="P:polysaccharide catabolic process"/>
    <property type="evidence" value="ECO:0007669"/>
    <property type="project" value="UniProtKB-KW"/>
</dbReference>
<sequence length="665" mass="67207">MRNLRSSAAFVAAAVVAGGLALATPAVADPDAGAFRQLVGVGSDTTQDVLNALAGDTVNGISYATTAVKATSGARIASYDAIEPGTGSTASKITTRTGGPSFARPNGSGAGRKALTKSLTGESWPDGTGVAITNQVDFGRSSGAPSGSGSALTFVPMARDAVGVAVRGSGLDTLTVKQLHDIYNGRLTTVNGQTVHPKIPQKNSGTRNFFLNAIGLTDDQLASSVQVVQENQGNAALTEDGAVVPFSVGSWIAQNNGVSPDYTKTSVANGGHLASIQFDGDTGGTSPVTTVNGKLKPVTDYYENATFGRDVYNVIPTRELDTTSIFFDQDLYDIFVTSGSHTAALASDDSEKVIASFGFVNEPYNGFINLTNKHVRQGGLEGSGIDTSVPAAPTLKTTVGDASLKLSWTPSSIVPALPVTDYRVTLKGADGAVVATKDLAASATSYSFTGLANGTYTATVTANNLSGASPEATSTGAVKYTSKTTATAATTAYGKTPKVAVTVAGSHGVTASGKVTVKEGSTTLGTGTLDASGKVTIGLSNHLKVATHSLSVSYAGSAGLNASSTTVSLKITKATASVATSAPATVSHTAKAKVTVKVTATGTTPTGTVRIYEGSKVIATGTLSSGKVTITLPKLAKGKHTLHAFYAGSSTVNSKTGANFTIKST</sequence>